<keyword evidence="2" id="KW-1185">Reference proteome</keyword>
<organism evidence="1 2">
    <name type="scientific">Aminobacter niigataensis</name>
    <dbReference type="NCBI Taxonomy" id="83265"/>
    <lineage>
        <taxon>Bacteria</taxon>
        <taxon>Pseudomonadati</taxon>
        <taxon>Pseudomonadota</taxon>
        <taxon>Alphaproteobacteria</taxon>
        <taxon>Hyphomicrobiales</taxon>
        <taxon>Phyllobacteriaceae</taxon>
        <taxon>Aminobacter</taxon>
    </lineage>
</organism>
<dbReference type="RefSeq" id="WP_183264671.1">
    <property type="nucleotide sequence ID" value="NZ_BAAAVZ010000017.1"/>
</dbReference>
<accession>A0ABR6L938</accession>
<evidence type="ECO:0000313" key="1">
    <source>
        <dbReference type="EMBL" id="MBB4653336.1"/>
    </source>
</evidence>
<reference evidence="1 2" key="1">
    <citation type="submission" date="2020-08" db="EMBL/GenBank/DDBJ databases">
        <title>Genomic Encyclopedia of Type Strains, Phase IV (KMG-IV): sequencing the most valuable type-strain genomes for metagenomic binning, comparative biology and taxonomic classification.</title>
        <authorList>
            <person name="Goeker M."/>
        </authorList>
    </citation>
    <scope>NUCLEOTIDE SEQUENCE [LARGE SCALE GENOMIC DNA]</scope>
    <source>
        <strain evidence="1 2">DSM 7050</strain>
    </source>
</reference>
<gene>
    <name evidence="1" type="ORF">GGQ99_005126</name>
</gene>
<protein>
    <submittedName>
        <fullName evidence="1">Uncharacterized protein</fullName>
    </submittedName>
</protein>
<evidence type="ECO:0000313" key="2">
    <source>
        <dbReference type="Proteomes" id="UP000539538"/>
    </source>
</evidence>
<comment type="caution">
    <text evidence="1">The sequence shown here is derived from an EMBL/GenBank/DDBJ whole genome shotgun (WGS) entry which is preliminary data.</text>
</comment>
<dbReference type="EMBL" id="JACHOT010000012">
    <property type="protein sequence ID" value="MBB4653336.1"/>
    <property type="molecule type" value="Genomic_DNA"/>
</dbReference>
<sequence length="266" mass="30673">MTCNLDLSINFRPGIDDIEEEAWSIPTGEKDRLEQVMSAPLMRALDAWNNRIIEGPLPQGTERGDLDDRIEEEIWLLYIHGYSALTSRSDDRRSGCVCAPGVVLPARYAYDVYSLDELGIPQRTRSVRTFPATGGFQPGEFERARDLAEALGGAVIRKQIRWDKEYDVNGFEIHERPEYDRCVFISDKMTPVAAYETFMQQYDDGVVIRKFHAVFEHMRMREHRNVEAITERKQADFQRLGEISFYLGEVRSWKADRDSLLAQGKI</sequence>
<name>A0ABR6L938_9HYPH</name>
<dbReference type="Proteomes" id="UP000539538">
    <property type="component" value="Unassembled WGS sequence"/>
</dbReference>
<proteinExistence type="predicted"/>